<feature type="non-terminal residue" evidence="1">
    <location>
        <position position="1"/>
    </location>
</feature>
<sequence length="82" mass="9262">EKLRAKIRQLMKDANTGDEAAQRELETIGHDQIMAAESSYSVYDDIKQQLIALGIPEHEIAFAQEYKTPKAKAELYLQINNG</sequence>
<organism evidence="1 2">
    <name type="scientific">Vibrio parahaemolyticus</name>
    <dbReference type="NCBI Taxonomy" id="670"/>
    <lineage>
        <taxon>Bacteria</taxon>
        <taxon>Pseudomonadati</taxon>
        <taxon>Pseudomonadota</taxon>
        <taxon>Gammaproteobacteria</taxon>
        <taxon>Vibrionales</taxon>
        <taxon>Vibrionaceae</taxon>
        <taxon>Vibrio</taxon>
    </lineage>
</organism>
<keyword evidence="1" id="KW-0489">Methyltransferase</keyword>
<dbReference type="GO" id="GO:0008168">
    <property type="term" value="F:methyltransferase activity"/>
    <property type="evidence" value="ECO:0007669"/>
    <property type="project" value="UniProtKB-KW"/>
</dbReference>
<feature type="non-terminal residue" evidence="1">
    <location>
        <position position="82"/>
    </location>
</feature>
<accession>A0A7Y0S2U3</accession>
<keyword evidence="1" id="KW-0808">Transferase</keyword>
<dbReference type="AlphaFoldDB" id="A0A7Y0S2U3"/>
<evidence type="ECO:0000313" key="1">
    <source>
        <dbReference type="EMBL" id="NMU25371.1"/>
    </source>
</evidence>
<proteinExistence type="predicted"/>
<gene>
    <name evidence="1" type="ORF">HKB21_07035</name>
</gene>
<reference evidence="1 2" key="1">
    <citation type="submission" date="2020-04" db="EMBL/GenBank/DDBJ databases">
        <title>Whole-genome sequencing of Vibrio spp. from China reveals different genetic environments of blaCTX-M-14 among diverse lineages.</title>
        <authorList>
            <person name="Zheng Z."/>
            <person name="Ye L."/>
            <person name="Chen S."/>
        </authorList>
    </citation>
    <scope>NUCLEOTIDE SEQUENCE [LARGE SCALE GENOMIC DNA]</scope>
    <source>
        <strain evidence="1 2">Vb0574</strain>
    </source>
</reference>
<comment type="caution">
    <text evidence="1">The sequence shown here is derived from an EMBL/GenBank/DDBJ whole genome shotgun (WGS) entry which is preliminary data.</text>
</comment>
<evidence type="ECO:0000313" key="2">
    <source>
        <dbReference type="Proteomes" id="UP000555836"/>
    </source>
</evidence>
<name>A0A7Y0S2U3_VIBPH</name>
<dbReference type="EMBL" id="JABCLD010001036">
    <property type="protein sequence ID" value="NMU25371.1"/>
    <property type="molecule type" value="Genomic_DNA"/>
</dbReference>
<dbReference type="Proteomes" id="UP000555836">
    <property type="component" value="Unassembled WGS sequence"/>
</dbReference>
<protein>
    <submittedName>
        <fullName evidence="1">DNA methylase</fullName>
    </submittedName>
</protein>
<dbReference type="GO" id="GO:0032259">
    <property type="term" value="P:methylation"/>
    <property type="evidence" value="ECO:0007669"/>
    <property type="project" value="UniProtKB-KW"/>
</dbReference>